<evidence type="ECO:0000256" key="4">
    <source>
        <dbReference type="ARBA" id="ARBA00022679"/>
    </source>
</evidence>
<dbReference type="PANTHER" id="PTHR24421">
    <property type="entry name" value="NITRATE/NITRITE SENSOR PROTEIN NARX-RELATED"/>
    <property type="match status" value="1"/>
</dbReference>
<comment type="catalytic activity">
    <reaction evidence="1">
        <text>ATP + protein L-histidine = ADP + protein N-phospho-L-histidine.</text>
        <dbReference type="EC" id="2.7.13.3"/>
    </reaction>
</comment>
<keyword evidence="10" id="KW-0472">Membrane</keyword>
<dbReference type="Pfam" id="PF07730">
    <property type="entry name" value="HisKA_3"/>
    <property type="match status" value="1"/>
</dbReference>
<keyword evidence="13" id="KW-1185">Reference proteome</keyword>
<evidence type="ECO:0000313" key="12">
    <source>
        <dbReference type="EMBL" id="OZG57940.1"/>
    </source>
</evidence>
<dbReference type="GO" id="GO:0016020">
    <property type="term" value="C:membrane"/>
    <property type="evidence" value="ECO:0007669"/>
    <property type="project" value="InterPro"/>
</dbReference>
<protein>
    <recommendedName>
        <fullName evidence="2">histidine kinase</fullName>
        <ecNumber evidence="2">2.7.13.3</ecNumber>
    </recommendedName>
</protein>
<dbReference type="InterPro" id="IPR050482">
    <property type="entry name" value="Sensor_HK_TwoCompSys"/>
</dbReference>
<keyword evidence="4" id="KW-0808">Transferase</keyword>
<sequence>MEIFKGRGTIRRIMTTGRGNLVLIPDTLLALVLTSLCTAITGYGSLQDGLLFHYADNNAVLQFWTWMYCLPLAFRRRLPRASAIAFVLLCLIQLVFGPALVFSNCFALIHVYTVIVYGERDAIRAFIVIAAGMTLVAAGVNAGVQDFGPLTIPVSERHEIGFYDCVASGVMDLDFCNQTLRTDFLLTLMMIAAPLAAVIVMGYWQRAKTQTVRMMQERNAALESRREEEAHIAALAERARIARDMHDVVAHTLSIIIVQADGGRFAGANDPVLARSTMETIRHESVRALGDMKRLLGIFGAHTGDVVSPISSISPIGGDDGTDTNSFAHAPGYADIAGLVRQADAASTDVRITHTVLGTPNPDRLSTLAASTAYRVVQEALTNVRKYAGTNVHVSVEERWSEDGLMIRVSDDGRGLTSADDGHKPGYGLIGMRERLDSLGGSCSAGPRLGGGFEVTTFIPFPGGDRSGVPASSAQSMPITQSTSSVQSAVGAVPTPTDGQEPVSSSPAPTTEPVSTSVTGQSNQNDDSTGIASGLKQALLEHHRSFIRSVKQLGALPDSPERSRLNVIERLSQWTERHYLIMDTLYVVLILVLFGAPTNEASSSTDGSIAVYYGSPALLGWSWSNIIVTVPLIWRRRFPQASAAVFAVLTILQLLFLPWITVAGLVSVYSVYSVTLYGPRTARRWVIPTIGIGSVLFAVKVMVSVAYGINTIFRAITMLAGEWPAGFIEPSTMSLPSVLWAVAIYTVATFITLMGAMAAGMWSRSRGSNLLVLQAREEALRAEERKQKILAANMERDRISANIQTDVTDTLLGVIGKTDAGLRTIDSGNADADSIAAAFEGIATEGRAALKRMRQLLGVLRETGFSDETPRKDQMRLVPAVSLDEQLELKQ</sequence>
<feature type="transmembrane region" description="Helical" evidence="10">
    <location>
        <begin position="641"/>
        <end position="665"/>
    </location>
</feature>
<dbReference type="GO" id="GO:0046983">
    <property type="term" value="F:protein dimerization activity"/>
    <property type="evidence" value="ECO:0007669"/>
    <property type="project" value="InterPro"/>
</dbReference>
<keyword evidence="5" id="KW-0547">Nucleotide-binding</keyword>
<feature type="transmembrane region" description="Helical" evidence="10">
    <location>
        <begin position="83"/>
        <end position="111"/>
    </location>
</feature>
<keyword evidence="6 12" id="KW-0418">Kinase</keyword>
<dbReference type="AlphaFoldDB" id="A0A261FFI2"/>
<organism evidence="12 13">
    <name type="scientific">Bifidobacterium tissieri</name>
    <dbReference type="NCBI Taxonomy" id="1630162"/>
    <lineage>
        <taxon>Bacteria</taxon>
        <taxon>Bacillati</taxon>
        <taxon>Actinomycetota</taxon>
        <taxon>Actinomycetes</taxon>
        <taxon>Bifidobacteriales</taxon>
        <taxon>Bifidobacteriaceae</taxon>
        <taxon>Bifidobacterium</taxon>
    </lineage>
</organism>
<dbReference type="CDD" id="cd16917">
    <property type="entry name" value="HATPase_UhpB-NarQ-NarX-like"/>
    <property type="match status" value="1"/>
</dbReference>
<evidence type="ECO:0000256" key="3">
    <source>
        <dbReference type="ARBA" id="ARBA00022553"/>
    </source>
</evidence>
<dbReference type="SMART" id="SM00387">
    <property type="entry name" value="HATPase_c"/>
    <property type="match status" value="1"/>
</dbReference>
<name>A0A261FFI2_9BIFI</name>
<evidence type="ECO:0000313" key="13">
    <source>
        <dbReference type="Proteomes" id="UP000216444"/>
    </source>
</evidence>
<feature type="transmembrane region" description="Helical" evidence="10">
    <location>
        <begin position="21"/>
        <end position="43"/>
    </location>
</feature>
<feature type="transmembrane region" description="Helical" evidence="10">
    <location>
        <begin position="184"/>
        <end position="204"/>
    </location>
</feature>
<evidence type="ECO:0000256" key="1">
    <source>
        <dbReference type="ARBA" id="ARBA00000085"/>
    </source>
</evidence>
<feature type="domain" description="Histidine kinase/HSP90-like ATPase" evidence="11">
    <location>
        <begin position="368"/>
        <end position="463"/>
    </location>
</feature>
<keyword evidence="10" id="KW-0812">Transmembrane</keyword>
<dbReference type="GO" id="GO:0000155">
    <property type="term" value="F:phosphorelay sensor kinase activity"/>
    <property type="evidence" value="ECO:0007669"/>
    <property type="project" value="InterPro"/>
</dbReference>
<feature type="transmembrane region" description="Helical" evidence="10">
    <location>
        <begin position="610"/>
        <end position="634"/>
    </location>
</feature>
<feature type="transmembrane region" description="Helical" evidence="10">
    <location>
        <begin position="123"/>
        <end position="144"/>
    </location>
</feature>
<feature type="region of interest" description="Disordered" evidence="9">
    <location>
        <begin position="464"/>
        <end position="530"/>
    </location>
</feature>
<comment type="caution">
    <text evidence="12">The sequence shown here is derived from an EMBL/GenBank/DDBJ whole genome shotgun (WGS) entry which is preliminary data.</text>
</comment>
<dbReference type="InterPro" id="IPR036890">
    <property type="entry name" value="HATPase_C_sf"/>
</dbReference>
<dbReference type="InterPro" id="IPR011712">
    <property type="entry name" value="Sig_transdc_His_kin_sub3_dim/P"/>
</dbReference>
<gene>
    <name evidence="12" type="ORF">BTIS_1181</name>
</gene>
<accession>A0A261FFI2</accession>
<evidence type="ECO:0000256" key="10">
    <source>
        <dbReference type="SAM" id="Phobius"/>
    </source>
</evidence>
<evidence type="ECO:0000256" key="6">
    <source>
        <dbReference type="ARBA" id="ARBA00022777"/>
    </source>
</evidence>
<feature type="compositionally biased region" description="Polar residues" evidence="9">
    <location>
        <begin position="502"/>
        <end position="530"/>
    </location>
</feature>
<evidence type="ECO:0000256" key="8">
    <source>
        <dbReference type="ARBA" id="ARBA00023012"/>
    </source>
</evidence>
<feature type="compositionally biased region" description="Polar residues" evidence="9">
    <location>
        <begin position="470"/>
        <end position="488"/>
    </location>
</feature>
<evidence type="ECO:0000256" key="7">
    <source>
        <dbReference type="ARBA" id="ARBA00022840"/>
    </source>
</evidence>
<dbReference type="GO" id="GO:0005524">
    <property type="term" value="F:ATP binding"/>
    <property type="evidence" value="ECO:0007669"/>
    <property type="project" value="UniProtKB-KW"/>
</dbReference>
<keyword evidence="3" id="KW-0597">Phosphoprotein</keyword>
<feature type="transmembrane region" description="Helical" evidence="10">
    <location>
        <begin position="738"/>
        <end position="762"/>
    </location>
</feature>
<dbReference type="Pfam" id="PF23539">
    <property type="entry name" value="DUF7134"/>
    <property type="match status" value="2"/>
</dbReference>
<proteinExistence type="predicted"/>
<dbReference type="InterPro" id="IPR003594">
    <property type="entry name" value="HATPase_dom"/>
</dbReference>
<dbReference type="Pfam" id="PF02518">
    <property type="entry name" value="HATPase_c"/>
    <property type="match status" value="1"/>
</dbReference>
<dbReference type="EC" id="2.7.13.3" evidence="2"/>
<keyword evidence="7" id="KW-0067">ATP-binding</keyword>
<feature type="transmembrane region" description="Helical" evidence="10">
    <location>
        <begin position="579"/>
        <end position="598"/>
    </location>
</feature>
<evidence type="ECO:0000256" key="2">
    <source>
        <dbReference type="ARBA" id="ARBA00012438"/>
    </source>
</evidence>
<dbReference type="Proteomes" id="UP000216444">
    <property type="component" value="Unassembled WGS sequence"/>
</dbReference>
<evidence type="ECO:0000256" key="5">
    <source>
        <dbReference type="ARBA" id="ARBA00022741"/>
    </source>
</evidence>
<dbReference type="SUPFAM" id="SSF55874">
    <property type="entry name" value="ATPase domain of HSP90 chaperone/DNA topoisomerase II/histidine kinase"/>
    <property type="match status" value="1"/>
</dbReference>
<dbReference type="Gene3D" id="1.20.5.1930">
    <property type="match status" value="1"/>
</dbReference>
<keyword evidence="10" id="KW-1133">Transmembrane helix</keyword>
<dbReference type="PANTHER" id="PTHR24421:SF10">
    <property type="entry name" value="NITRATE_NITRITE SENSOR PROTEIN NARQ"/>
    <property type="match status" value="1"/>
</dbReference>
<dbReference type="EMBL" id="MWWV01000006">
    <property type="protein sequence ID" value="OZG57940.1"/>
    <property type="molecule type" value="Genomic_DNA"/>
</dbReference>
<evidence type="ECO:0000259" key="11">
    <source>
        <dbReference type="SMART" id="SM00387"/>
    </source>
</evidence>
<dbReference type="InterPro" id="IPR055558">
    <property type="entry name" value="DUF7134"/>
</dbReference>
<keyword evidence="8" id="KW-0902">Two-component regulatory system</keyword>
<reference evidence="12 13" key="1">
    <citation type="journal article" date="2017" name="BMC Genomics">
        <title>Comparative genomic and phylogenomic analyses of the Bifidobacteriaceae family.</title>
        <authorList>
            <person name="Lugli G.A."/>
            <person name="Milani C."/>
            <person name="Turroni F."/>
            <person name="Duranti S."/>
            <person name="Mancabelli L."/>
            <person name="Mangifesta M."/>
            <person name="Ferrario C."/>
            <person name="Modesto M."/>
            <person name="Mattarelli P."/>
            <person name="Jiri K."/>
            <person name="van Sinderen D."/>
            <person name="Ventura M."/>
        </authorList>
    </citation>
    <scope>NUCLEOTIDE SEQUENCE [LARGE SCALE GENOMIC DNA]</scope>
    <source>
        <strain evidence="12 13">DSM 100201</strain>
    </source>
</reference>
<evidence type="ECO:0000256" key="9">
    <source>
        <dbReference type="SAM" id="MobiDB-lite"/>
    </source>
</evidence>
<dbReference type="Gene3D" id="3.30.565.10">
    <property type="entry name" value="Histidine kinase-like ATPase, C-terminal domain"/>
    <property type="match status" value="1"/>
</dbReference>
<feature type="transmembrane region" description="Helical" evidence="10">
    <location>
        <begin position="685"/>
        <end position="709"/>
    </location>
</feature>